<dbReference type="SUPFAM" id="SSF52540">
    <property type="entry name" value="P-loop containing nucleoside triphosphate hydrolases"/>
    <property type="match status" value="1"/>
</dbReference>
<dbReference type="SUPFAM" id="SSF102405">
    <property type="entry name" value="MCP/YpsA-like"/>
    <property type="match status" value="1"/>
</dbReference>
<dbReference type="Proteomes" id="UP000289340">
    <property type="component" value="Chromosome 14"/>
</dbReference>
<accession>A0A445H411</accession>
<evidence type="ECO:0000259" key="1">
    <source>
        <dbReference type="Pfam" id="PF00009"/>
    </source>
</evidence>
<evidence type="ECO:0000313" key="3">
    <source>
        <dbReference type="Proteomes" id="UP000289340"/>
    </source>
</evidence>
<reference evidence="2 3" key="1">
    <citation type="submission" date="2018-09" db="EMBL/GenBank/DDBJ databases">
        <title>A high-quality reference genome of wild soybean provides a powerful tool to mine soybean genomes.</title>
        <authorList>
            <person name="Xie M."/>
            <person name="Chung C.Y.L."/>
            <person name="Li M.-W."/>
            <person name="Wong F.-L."/>
            <person name="Chan T.-F."/>
            <person name="Lam H.-M."/>
        </authorList>
    </citation>
    <scope>NUCLEOTIDE SEQUENCE [LARGE SCALE GENOMIC DNA]</scope>
    <source>
        <strain evidence="3">cv. W05</strain>
        <tissue evidence="2">Hypocotyl of etiolated seedlings</tissue>
    </source>
</reference>
<protein>
    <submittedName>
        <fullName evidence="2">Elongation factor Tu, mitochondrial</fullName>
    </submittedName>
</protein>
<dbReference type="GO" id="GO:0003924">
    <property type="term" value="F:GTPase activity"/>
    <property type="evidence" value="ECO:0007669"/>
    <property type="project" value="InterPro"/>
</dbReference>
<dbReference type="GO" id="GO:0009691">
    <property type="term" value="P:cytokinin biosynthetic process"/>
    <property type="evidence" value="ECO:0007669"/>
    <property type="project" value="TreeGrafter"/>
</dbReference>
<proteinExistence type="predicted"/>
<dbReference type="InterPro" id="IPR000795">
    <property type="entry name" value="T_Tr_GTP-bd_dom"/>
</dbReference>
<dbReference type="GO" id="GO:0003746">
    <property type="term" value="F:translation elongation factor activity"/>
    <property type="evidence" value="ECO:0007669"/>
    <property type="project" value="UniProtKB-KW"/>
</dbReference>
<dbReference type="EMBL" id="QZWG01000014">
    <property type="protein sequence ID" value="RZB68388.1"/>
    <property type="molecule type" value="Genomic_DNA"/>
</dbReference>
<keyword evidence="2" id="KW-0251">Elongation factor</keyword>
<dbReference type="GO" id="GO:0005829">
    <property type="term" value="C:cytosol"/>
    <property type="evidence" value="ECO:0007669"/>
    <property type="project" value="TreeGrafter"/>
</dbReference>
<dbReference type="PANTHER" id="PTHR31223:SF85">
    <property type="entry name" value="CYTOKININ RIBOSIDE 5'-MONOPHOSPHATE PHOSPHORIBOHYDROLASE LOGL5-RELATED"/>
    <property type="match status" value="1"/>
</dbReference>
<name>A0A445H411_GLYSO</name>
<gene>
    <name evidence="2" type="ORF">D0Y65_038243</name>
</gene>
<dbReference type="Pfam" id="PF00009">
    <property type="entry name" value="GTP_EFTU"/>
    <property type="match status" value="1"/>
</dbReference>
<dbReference type="Gene3D" id="3.40.50.450">
    <property type="match status" value="1"/>
</dbReference>
<sequence length="119" mass="13219">MHVERNINLVYGGGSIGLMGLISQIVLDGRHHVLGVIPTTLMPRKTHLNMGTIGHVDYGKTTLIVAITKVLAKEGKAKGIAFEDIDKAPEEKKIWIIIMTMKDRSLFFFSPYSNYACCE</sequence>
<evidence type="ECO:0000313" key="2">
    <source>
        <dbReference type="EMBL" id="RZB68388.1"/>
    </source>
</evidence>
<organism evidence="2 3">
    <name type="scientific">Glycine soja</name>
    <name type="common">Wild soybean</name>
    <dbReference type="NCBI Taxonomy" id="3848"/>
    <lineage>
        <taxon>Eukaryota</taxon>
        <taxon>Viridiplantae</taxon>
        <taxon>Streptophyta</taxon>
        <taxon>Embryophyta</taxon>
        <taxon>Tracheophyta</taxon>
        <taxon>Spermatophyta</taxon>
        <taxon>Magnoliopsida</taxon>
        <taxon>eudicotyledons</taxon>
        <taxon>Gunneridae</taxon>
        <taxon>Pentapetalae</taxon>
        <taxon>rosids</taxon>
        <taxon>fabids</taxon>
        <taxon>Fabales</taxon>
        <taxon>Fabaceae</taxon>
        <taxon>Papilionoideae</taxon>
        <taxon>50 kb inversion clade</taxon>
        <taxon>NPAAA clade</taxon>
        <taxon>indigoferoid/millettioid clade</taxon>
        <taxon>Phaseoleae</taxon>
        <taxon>Glycine</taxon>
        <taxon>Glycine subgen. Soja</taxon>
    </lineage>
</organism>
<dbReference type="PANTHER" id="PTHR31223">
    <property type="entry name" value="LOG FAMILY PROTEIN YJL055W"/>
    <property type="match status" value="1"/>
</dbReference>
<comment type="caution">
    <text evidence="2">The sequence shown here is derived from an EMBL/GenBank/DDBJ whole genome shotgun (WGS) entry which is preliminary data.</text>
</comment>
<dbReference type="GO" id="GO:0005634">
    <property type="term" value="C:nucleus"/>
    <property type="evidence" value="ECO:0007669"/>
    <property type="project" value="TreeGrafter"/>
</dbReference>
<dbReference type="GO" id="GO:0016799">
    <property type="term" value="F:hydrolase activity, hydrolyzing N-glycosyl compounds"/>
    <property type="evidence" value="ECO:0007669"/>
    <property type="project" value="TreeGrafter"/>
</dbReference>
<keyword evidence="2" id="KW-0648">Protein biosynthesis</keyword>
<feature type="domain" description="Tr-type G" evidence="1">
    <location>
        <begin position="45"/>
        <end position="93"/>
    </location>
</feature>
<dbReference type="InterPro" id="IPR027417">
    <property type="entry name" value="P-loop_NTPase"/>
</dbReference>
<dbReference type="AlphaFoldDB" id="A0A445H411"/>
<dbReference type="GO" id="GO:0005525">
    <property type="term" value="F:GTP binding"/>
    <property type="evidence" value="ECO:0007669"/>
    <property type="project" value="InterPro"/>
</dbReference>
<keyword evidence="3" id="KW-1185">Reference proteome</keyword>